<gene>
    <name evidence="1" type="ORF">DI396_06290</name>
</gene>
<reference evidence="1 2" key="1">
    <citation type="submission" date="2018-05" db="EMBL/GenBank/DDBJ databases">
        <title>Oceanovita maritima gen. nov., sp. nov., a marine bacterium in the family Rhodobacteraceae isolated from surface seawater of Lundu port Xiamen, China.</title>
        <authorList>
            <person name="Hetharua B.H."/>
            <person name="Min D."/>
            <person name="Liao H."/>
            <person name="Tian Y."/>
        </authorList>
    </citation>
    <scope>NUCLEOTIDE SEQUENCE [LARGE SCALE GENOMIC DNA]</scope>
    <source>
        <strain evidence="1 2">FSX-11</strain>
    </source>
</reference>
<proteinExistence type="predicted"/>
<evidence type="ECO:0000313" key="1">
    <source>
        <dbReference type="EMBL" id="PYC48571.1"/>
    </source>
</evidence>
<dbReference type="AlphaFoldDB" id="A0A2V4MPB3"/>
<name>A0A2V4MPB3_9RHOB</name>
<dbReference type="EMBL" id="QFVT01000003">
    <property type="protein sequence ID" value="PYC48571.1"/>
    <property type="molecule type" value="Genomic_DNA"/>
</dbReference>
<keyword evidence="2" id="KW-1185">Reference proteome</keyword>
<dbReference type="OrthoDB" id="7734559at2"/>
<comment type="caution">
    <text evidence="1">The sequence shown here is derived from an EMBL/GenBank/DDBJ whole genome shotgun (WGS) entry which is preliminary data.</text>
</comment>
<evidence type="ECO:0000313" key="2">
    <source>
        <dbReference type="Proteomes" id="UP000248012"/>
    </source>
</evidence>
<sequence length="428" mass="46433">MPVLTPVLHAVLNAFPQRLRRAARLANPLGDHAADASPLSPEQISAQLLLPARPKTAEETQRAAHEDRGRFLARQERWSDLSAAIAEADNSRARTSAGVPVADLLATGARGDVVCGINEALADGAAPSMLGLTALEEVLQDMPEDYAIALIVAHAHIDIGWAFRGSGWREEVAPFGRAAFCAHFQRAARILEPFEPLAANTPSLAAAHCALLAAKPRPQDHVADTYEALINLDPANPQPMRAMGNHLLPRWFGRRGQLELEARRTAARTGDIWGAGAYTWVYLDALAVDPEAASTLDVEFFLDGVHDILERSTDQHVVNALAAFSAVTMAPLDRQVRLDDNARAARAEIHGALEWICTDFLRELHPLVWAGATAGPNLPHPLPSHEALRICGEETAKAWIAKVFEQELLDGTIIAFTPRGLRRLDKPA</sequence>
<organism evidence="1 2">
    <name type="scientific">Litorivita pollutaquae</name>
    <dbReference type="NCBI Taxonomy" id="2200892"/>
    <lineage>
        <taxon>Bacteria</taxon>
        <taxon>Pseudomonadati</taxon>
        <taxon>Pseudomonadota</taxon>
        <taxon>Alphaproteobacteria</taxon>
        <taxon>Rhodobacterales</taxon>
        <taxon>Paracoccaceae</taxon>
        <taxon>Litorivita</taxon>
    </lineage>
</organism>
<dbReference type="Proteomes" id="UP000248012">
    <property type="component" value="Unassembled WGS sequence"/>
</dbReference>
<dbReference type="RefSeq" id="WP_110795303.1">
    <property type="nucleotide sequence ID" value="NZ_KZ826482.1"/>
</dbReference>
<protein>
    <submittedName>
        <fullName evidence="1">Uncharacterized protein</fullName>
    </submittedName>
</protein>
<accession>A0A2V4MPB3</accession>